<evidence type="ECO:0000313" key="2">
    <source>
        <dbReference type="EMBL" id="MCL7033100.1"/>
    </source>
</evidence>
<dbReference type="EMBL" id="JAJJMA010130640">
    <property type="protein sequence ID" value="MCL7033100.1"/>
    <property type="molecule type" value="Genomic_DNA"/>
</dbReference>
<feature type="region of interest" description="Disordered" evidence="1">
    <location>
        <begin position="1"/>
        <end position="42"/>
    </location>
</feature>
<feature type="compositionally biased region" description="Low complexity" evidence="1">
    <location>
        <begin position="20"/>
        <end position="30"/>
    </location>
</feature>
<dbReference type="Proteomes" id="UP001177140">
    <property type="component" value="Unassembled WGS sequence"/>
</dbReference>
<feature type="compositionally biased region" description="Polar residues" evidence="1">
    <location>
        <begin position="1"/>
        <end position="12"/>
    </location>
</feature>
<reference evidence="2" key="1">
    <citation type="submission" date="2022-03" db="EMBL/GenBank/DDBJ databases">
        <title>A functionally conserved STORR gene fusion in Papaver species that diverged 16.8 million years ago.</title>
        <authorList>
            <person name="Catania T."/>
        </authorList>
    </citation>
    <scope>NUCLEOTIDE SEQUENCE</scope>
    <source>
        <strain evidence="2">S-191538</strain>
    </source>
</reference>
<sequence length="316" mass="35897">MILARSSSTPIMSSMLDGGSSRNSFPSSSSKENLQKMSLPLGPCQSRKHIRRVSSENNVKAMETADEFDHQGDSPMKYIAVNVHSRKSKVKPRLEPILSMSNYTREDRNHGCENVYSKNIDDSDLQFEFSFPPTPHDTVDQHRNSTGFSFFNISNGKSFPASNNGENIGPATSFCMAIAPDSMFFKQNTCINHDGDDTLQQYYEKILKENPCNPMILRNYAHYMYTIRGVYKKAEELYSRALLIEPNDSETLSEFARLRWEVYGEKEAASNYFMRAVHASPQNSEVLAAYASFLWETEEGEEANGSIKHRQLCETR</sequence>
<dbReference type="InterPro" id="IPR011990">
    <property type="entry name" value="TPR-like_helical_dom_sf"/>
</dbReference>
<dbReference type="SUPFAM" id="SSF48452">
    <property type="entry name" value="TPR-like"/>
    <property type="match status" value="1"/>
</dbReference>
<protein>
    <submittedName>
        <fullName evidence="2">Uncharacterized protein</fullName>
    </submittedName>
</protein>
<name>A0AA41SDC9_PAPNU</name>
<dbReference type="PANTHER" id="PTHR26312:SF222">
    <property type="entry name" value="EXPRESSED PROTEIN"/>
    <property type="match status" value="1"/>
</dbReference>
<dbReference type="PANTHER" id="PTHR26312">
    <property type="entry name" value="TETRATRICOPEPTIDE REPEAT PROTEIN 5"/>
    <property type="match status" value="1"/>
</dbReference>
<proteinExistence type="predicted"/>
<gene>
    <name evidence="2" type="ORF">MKW94_023458</name>
</gene>
<dbReference type="AlphaFoldDB" id="A0AA41SDC9"/>
<accession>A0AA41SDC9</accession>
<dbReference type="Gene3D" id="1.25.40.10">
    <property type="entry name" value="Tetratricopeptide repeat domain"/>
    <property type="match status" value="1"/>
</dbReference>
<organism evidence="2 3">
    <name type="scientific">Papaver nudicaule</name>
    <name type="common">Iceland poppy</name>
    <dbReference type="NCBI Taxonomy" id="74823"/>
    <lineage>
        <taxon>Eukaryota</taxon>
        <taxon>Viridiplantae</taxon>
        <taxon>Streptophyta</taxon>
        <taxon>Embryophyta</taxon>
        <taxon>Tracheophyta</taxon>
        <taxon>Spermatophyta</taxon>
        <taxon>Magnoliopsida</taxon>
        <taxon>Ranunculales</taxon>
        <taxon>Papaveraceae</taxon>
        <taxon>Papaveroideae</taxon>
        <taxon>Papaver</taxon>
    </lineage>
</organism>
<evidence type="ECO:0000313" key="3">
    <source>
        <dbReference type="Proteomes" id="UP001177140"/>
    </source>
</evidence>
<keyword evidence="3" id="KW-1185">Reference proteome</keyword>
<evidence type="ECO:0000256" key="1">
    <source>
        <dbReference type="SAM" id="MobiDB-lite"/>
    </source>
</evidence>
<comment type="caution">
    <text evidence="2">The sequence shown here is derived from an EMBL/GenBank/DDBJ whole genome shotgun (WGS) entry which is preliminary data.</text>
</comment>